<feature type="signal peptide" evidence="2">
    <location>
        <begin position="1"/>
        <end position="21"/>
    </location>
</feature>
<organism evidence="4">
    <name type="scientific">Rhipicephalus zambeziensis</name>
    <dbReference type="NCBI Taxonomy" id="60191"/>
    <lineage>
        <taxon>Eukaryota</taxon>
        <taxon>Metazoa</taxon>
        <taxon>Ecdysozoa</taxon>
        <taxon>Arthropoda</taxon>
        <taxon>Chelicerata</taxon>
        <taxon>Arachnida</taxon>
        <taxon>Acari</taxon>
        <taxon>Parasitiformes</taxon>
        <taxon>Ixodida</taxon>
        <taxon>Ixodoidea</taxon>
        <taxon>Ixodidae</taxon>
        <taxon>Rhipicephalinae</taxon>
        <taxon>Rhipicephalus</taxon>
        <taxon>Rhipicephalus</taxon>
    </lineage>
</organism>
<dbReference type="AlphaFoldDB" id="A0A224Y2H6"/>
<evidence type="ECO:0000256" key="1">
    <source>
        <dbReference type="SAM" id="MobiDB-lite"/>
    </source>
</evidence>
<dbReference type="Pfam" id="PF00014">
    <property type="entry name" value="Kunitz_BPTI"/>
    <property type="match status" value="1"/>
</dbReference>
<protein>
    <submittedName>
        <fullName evidence="4">Pancreatic trypsin inhibitor</fullName>
    </submittedName>
</protein>
<feature type="domain" description="BPTI/Kunitz inhibitor" evidence="3">
    <location>
        <begin position="31"/>
        <end position="77"/>
    </location>
</feature>
<reference evidence="4" key="1">
    <citation type="journal article" date="2017" name="Parasit. Vectors">
        <title>Sialotranscriptomics of Rhipicephalus zambeziensis reveals intricate expression profiles of secretory proteins and suggests tight temporal transcriptional regulation during blood-feeding.</title>
        <authorList>
            <person name="de Castro M.H."/>
            <person name="de Klerk D."/>
            <person name="Pienaar R."/>
            <person name="Rees D.J.G."/>
            <person name="Mans B.J."/>
        </authorList>
    </citation>
    <scope>NUCLEOTIDE SEQUENCE</scope>
    <source>
        <tissue evidence="4">Salivary glands</tissue>
    </source>
</reference>
<feature type="chain" id="PRO_5013053222" evidence="2">
    <location>
        <begin position="22"/>
        <end position="115"/>
    </location>
</feature>
<keyword evidence="2" id="KW-0732">Signal</keyword>
<accession>A0A224Y2H6</accession>
<name>A0A224Y2H6_9ACAR</name>
<evidence type="ECO:0000256" key="2">
    <source>
        <dbReference type="SAM" id="SignalP"/>
    </source>
</evidence>
<dbReference type="Gene3D" id="4.10.410.10">
    <property type="entry name" value="Pancreatic trypsin inhibitor Kunitz domain"/>
    <property type="match status" value="1"/>
</dbReference>
<dbReference type="InterPro" id="IPR002223">
    <property type="entry name" value="Kunitz_BPTI"/>
</dbReference>
<dbReference type="InterPro" id="IPR036880">
    <property type="entry name" value="Kunitz_BPTI_sf"/>
</dbReference>
<sequence>MRLFYCALLAYFLLYVTIIEGRRNHRGHGGCSLQPKRGNCSKFWSYDQAAQKCQLISSGCPRKLNNYPSCEECAKRCDMLNRKKTNTSCSTNLRTTSQAKLPAQPSTQRKKQNRT</sequence>
<dbReference type="SUPFAM" id="SSF57362">
    <property type="entry name" value="BPTI-like"/>
    <property type="match status" value="1"/>
</dbReference>
<evidence type="ECO:0000313" key="4">
    <source>
        <dbReference type="EMBL" id="MAA11767.1"/>
    </source>
</evidence>
<feature type="region of interest" description="Disordered" evidence="1">
    <location>
        <begin position="87"/>
        <end position="115"/>
    </location>
</feature>
<evidence type="ECO:0000259" key="3">
    <source>
        <dbReference type="Pfam" id="PF00014"/>
    </source>
</evidence>
<proteinExistence type="predicted"/>
<dbReference type="CDD" id="cd00109">
    <property type="entry name" value="Kunitz-type"/>
    <property type="match status" value="1"/>
</dbReference>
<dbReference type="EMBL" id="GFPF01000621">
    <property type="protein sequence ID" value="MAA11767.1"/>
    <property type="molecule type" value="Transcribed_RNA"/>
</dbReference>
<dbReference type="GO" id="GO:0004867">
    <property type="term" value="F:serine-type endopeptidase inhibitor activity"/>
    <property type="evidence" value="ECO:0007669"/>
    <property type="project" value="InterPro"/>
</dbReference>
<feature type="compositionally biased region" description="Polar residues" evidence="1">
    <location>
        <begin position="87"/>
        <end position="107"/>
    </location>
</feature>